<dbReference type="VEuPathDB" id="FungiDB:EYZ11_011597"/>
<evidence type="ECO:0000313" key="3">
    <source>
        <dbReference type="Proteomes" id="UP000308092"/>
    </source>
</evidence>
<sequence>MARWQATGSLRSIRRIVRQFQKHADANFSKILAFTQHSEKTCTRCENLERENSGLIDSFQEQKKRRKRGPPVAKTASLRRLNERQPERLSPPKNWKRQGKPKKRG</sequence>
<reference evidence="2 3" key="1">
    <citation type="submission" date="2019-03" db="EMBL/GenBank/DDBJ databases">
        <title>The genome sequence of a newly discovered highly antifungal drug resistant Aspergillus species, Aspergillus tanneri NIH 1004.</title>
        <authorList>
            <person name="Mounaud S."/>
            <person name="Singh I."/>
            <person name="Joardar V."/>
            <person name="Pakala S."/>
            <person name="Pakala S."/>
            <person name="Venepally P."/>
            <person name="Hoover J."/>
            <person name="Nierman W."/>
            <person name="Chung J."/>
            <person name="Losada L."/>
        </authorList>
    </citation>
    <scope>NUCLEOTIDE SEQUENCE [LARGE SCALE GENOMIC DNA]</scope>
    <source>
        <strain evidence="2 3">NIH1004</strain>
    </source>
</reference>
<evidence type="ECO:0000313" key="2">
    <source>
        <dbReference type="EMBL" id="THC88957.1"/>
    </source>
</evidence>
<dbReference type="EMBL" id="SOSA01000734">
    <property type="protein sequence ID" value="THC88957.1"/>
    <property type="molecule type" value="Genomic_DNA"/>
</dbReference>
<evidence type="ECO:0000256" key="1">
    <source>
        <dbReference type="SAM" id="MobiDB-lite"/>
    </source>
</evidence>
<protein>
    <submittedName>
        <fullName evidence="2">Uncharacterized protein</fullName>
    </submittedName>
</protein>
<proteinExistence type="predicted"/>
<name>A0A4S3J4I4_9EURO</name>
<organism evidence="2 3">
    <name type="scientific">Aspergillus tanneri</name>
    <dbReference type="NCBI Taxonomy" id="1220188"/>
    <lineage>
        <taxon>Eukaryota</taxon>
        <taxon>Fungi</taxon>
        <taxon>Dikarya</taxon>
        <taxon>Ascomycota</taxon>
        <taxon>Pezizomycotina</taxon>
        <taxon>Eurotiomycetes</taxon>
        <taxon>Eurotiomycetidae</taxon>
        <taxon>Eurotiales</taxon>
        <taxon>Aspergillaceae</taxon>
        <taxon>Aspergillus</taxon>
        <taxon>Aspergillus subgen. Circumdati</taxon>
    </lineage>
</organism>
<dbReference type="Proteomes" id="UP000308092">
    <property type="component" value="Unassembled WGS sequence"/>
</dbReference>
<comment type="caution">
    <text evidence="2">The sequence shown here is derived from an EMBL/GenBank/DDBJ whole genome shotgun (WGS) entry which is preliminary data.</text>
</comment>
<gene>
    <name evidence="2" type="ORF">EYZ11_011597</name>
</gene>
<dbReference type="AlphaFoldDB" id="A0A4S3J4I4"/>
<keyword evidence="3" id="KW-1185">Reference proteome</keyword>
<feature type="region of interest" description="Disordered" evidence="1">
    <location>
        <begin position="56"/>
        <end position="105"/>
    </location>
</feature>
<accession>A0A4S3J4I4</accession>
<feature type="compositionally biased region" description="Basic residues" evidence="1">
    <location>
        <begin position="94"/>
        <end position="105"/>
    </location>
</feature>